<evidence type="ECO:0000313" key="1">
    <source>
        <dbReference type="EMBL" id="ELA41468.1"/>
    </source>
</evidence>
<name>L2GKQ6_VITCO</name>
<dbReference type="STRING" id="993615.L2GKQ6"/>
<gene>
    <name evidence="1" type="ORF">VICG_01452</name>
</gene>
<reference evidence="2" key="1">
    <citation type="submission" date="2011-05" db="EMBL/GenBank/DDBJ databases">
        <title>The genome sequence of Vittaforma corneae strain ATCC 50505.</title>
        <authorList>
            <consortium name="The Broad Institute Genome Sequencing Platform"/>
            <person name="Cuomo C."/>
            <person name="Didier E."/>
            <person name="Bowers L."/>
            <person name="Young S.K."/>
            <person name="Zeng Q."/>
            <person name="Gargeya S."/>
            <person name="Fitzgerald M."/>
            <person name="Haas B."/>
            <person name="Abouelleil A."/>
            <person name="Alvarado L."/>
            <person name="Arachchi H.M."/>
            <person name="Berlin A."/>
            <person name="Chapman S.B."/>
            <person name="Gearin G."/>
            <person name="Goldberg J."/>
            <person name="Griggs A."/>
            <person name="Gujja S."/>
            <person name="Hansen M."/>
            <person name="Heiman D."/>
            <person name="Howarth C."/>
            <person name="Larimer J."/>
            <person name="Lui A."/>
            <person name="MacDonald P.J.P."/>
            <person name="McCowen C."/>
            <person name="Montmayeur A."/>
            <person name="Murphy C."/>
            <person name="Neiman D."/>
            <person name="Pearson M."/>
            <person name="Priest M."/>
            <person name="Roberts A."/>
            <person name="Saif S."/>
            <person name="Shea T."/>
            <person name="Sisk P."/>
            <person name="Stolte C."/>
            <person name="Sykes S."/>
            <person name="Wortman J."/>
            <person name="Nusbaum C."/>
            <person name="Birren B."/>
        </authorList>
    </citation>
    <scope>NUCLEOTIDE SEQUENCE [LARGE SCALE GENOMIC DNA]</scope>
    <source>
        <strain evidence="2">ATCC 50505</strain>
    </source>
</reference>
<organism evidence="1 2">
    <name type="scientific">Vittaforma corneae (strain ATCC 50505)</name>
    <name type="common">Microsporidian parasite</name>
    <name type="synonym">Nosema corneum</name>
    <dbReference type="NCBI Taxonomy" id="993615"/>
    <lineage>
        <taxon>Eukaryota</taxon>
        <taxon>Fungi</taxon>
        <taxon>Fungi incertae sedis</taxon>
        <taxon>Microsporidia</taxon>
        <taxon>Nosematidae</taxon>
        <taxon>Vittaforma</taxon>
    </lineage>
</organism>
<dbReference type="HOGENOM" id="CLU_176430_0_0_1"/>
<dbReference type="AlphaFoldDB" id="L2GKQ6"/>
<accession>L2GKQ6</accession>
<dbReference type="InParanoid" id="L2GKQ6"/>
<dbReference type="CDD" id="cd23702">
    <property type="entry name" value="eL14"/>
    <property type="match status" value="1"/>
</dbReference>
<protein>
    <recommendedName>
        <fullName evidence="3">Ribosomal protein L14e domain-containing protein</fullName>
    </recommendedName>
</protein>
<sequence length="105" mass="12369">MLFVELGREVSPRSLKLRSVKAVITGIKDEKFVVIQKQDRSFEVVRLKDIVLNDKVYDLNELKDPNHEFFKQVETAKKCNDFDRFKMDLEKRVIEELIKAKGIDN</sequence>
<dbReference type="GeneID" id="19882163"/>
<dbReference type="EMBL" id="JH370143">
    <property type="protein sequence ID" value="ELA41468.1"/>
    <property type="molecule type" value="Genomic_DNA"/>
</dbReference>
<dbReference type="Proteomes" id="UP000011082">
    <property type="component" value="Unassembled WGS sequence"/>
</dbReference>
<evidence type="ECO:0008006" key="3">
    <source>
        <dbReference type="Google" id="ProtNLM"/>
    </source>
</evidence>
<proteinExistence type="predicted"/>
<dbReference type="VEuPathDB" id="MicrosporidiaDB:VICG_01452"/>
<evidence type="ECO:0000313" key="2">
    <source>
        <dbReference type="Proteomes" id="UP000011082"/>
    </source>
</evidence>
<keyword evidence="2" id="KW-1185">Reference proteome</keyword>
<dbReference type="OrthoDB" id="2188806at2759"/>
<dbReference type="OMA" id="ILAPRMK"/>
<dbReference type="RefSeq" id="XP_007604898.1">
    <property type="nucleotide sequence ID" value="XM_007604836.1"/>
</dbReference>